<protein>
    <submittedName>
        <fullName evidence="3">Uncharacterized protein</fullName>
    </submittedName>
</protein>
<keyword evidence="1" id="KW-0106">Calcium</keyword>
<comment type="caution">
    <text evidence="3">The sequence shown here is derived from an EMBL/GenBank/DDBJ whole genome shotgun (WGS) entry which is preliminary data.</text>
</comment>
<dbReference type="Gene3D" id="1.10.238.10">
    <property type="entry name" value="EF-hand"/>
    <property type="match status" value="1"/>
</dbReference>
<dbReference type="EMBL" id="JARGDH010000004">
    <property type="protein sequence ID" value="KAL0270367.1"/>
    <property type="molecule type" value="Genomic_DNA"/>
</dbReference>
<evidence type="ECO:0000256" key="1">
    <source>
        <dbReference type="ARBA" id="ARBA00022837"/>
    </source>
</evidence>
<dbReference type="InterPro" id="IPR018247">
    <property type="entry name" value="EF_Hand_1_Ca_BS"/>
</dbReference>
<name>A0AAW2HLC1_9NEOP</name>
<feature type="compositionally biased region" description="Basic and acidic residues" evidence="2">
    <location>
        <begin position="1"/>
        <end position="21"/>
    </location>
</feature>
<feature type="region of interest" description="Disordered" evidence="2">
    <location>
        <begin position="1"/>
        <end position="69"/>
    </location>
</feature>
<dbReference type="InterPro" id="IPR011992">
    <property type="entry name" value="EF-hand-dom_pair"/>
</dbReference>
<sequence length="391" mass="45122">MEQKESPVLKEAKLAKEESLLRKVPTTVRKDSEKSMKSDGPEMGGSRPSIVTIKDSDSRELSGQTMSPKVPRKIINNWRQACDKTKDKTKELLKKWRTLPEPGQLENDLPAPVEESNTGSSSGWSEHVWTAWVKRTPDGEEPSGGRKHTIDLNEFQRKKFAHFFIFFLDLDRDDVISLADFEAFSERLRHFSDWSKSSTEYSRLKEVQRGFIESFLLPEELENTIHSYEMLEKKLNKEQLSLDEWLEKWNQILEKSRNYQELPLWLQYFPKLLFHVINRSDTGIITKDELSAFYTSIVGLTATQIEGFLGNAYKALTSNEEQPLTYATFRLCFANFLLARYPNGPGQYLFGPITGVTTTCFPIDYKAMCYAPEDLEQYSPIVKTNRRSVIV</sequence>
<evidence type="ECO:0000256" key="2">
    <source>
        <dbReference type="SAM" id="MobiDB-lite"/>
    </source>
</evidence>
<feature type="compositionally biased region" description="Basic and acidic residues" evidence="2">
    <location>
        <begin position="28"/>
        <end position="40"/>
    </location>
</feature>
<dbReference type="SUPFAM" id="SSF47473">
    <property type="entry name" value="EF-hand"/>
    <property type="match status" value="1"/>
</dbReference>
<dbReference type="PROSITE" id="PS00018">
    <property type="entry name" value="EF_HAND_1"/>
    <property type="match status" value="1"/>
</dbReference>
<dbReference type="AlphaFoldDB" id="A0AAW2HLC1"/>
<accession>A0AAW2HLC1</accession>
<gene>
    <name evidence="3" type="ORF">PYX00_007799</name>
</gene>
<proteinExistence type="predicted"/>
<feature type="region of interest" description="Disordered" evidence="2">
    <location>
        <begin position="99"/>
        <end position="122"/>
    </location>
</feature>
<reference evidence="3" key="1">
    <citation type="journal article" date="2024" name="Gigascience">
        <title>Chromosome-level genome of the poultry shaft louse Menopon gallinae provides insight into the host-switching and adaptive evolution of parasitic lice.</title>
        <authorList>
            <person name="Xu Y."/>
            <person name="Ma L."/>
            <person name="Liu S."/>
            <person name="Liang Y."/>
            <person name="Liu Q."/>
            <person name="He Z."/>
            <person name="Tian L."/>
            <person name="Duan Y."/>
            <person name="Cai W."/>
            <person name="Li H."/>
            <person name="Song F."/>
        </authorList>
    </citation>
    <scope>NUCLEOTIDE SEQUENCE</scope>
    <source>
        <strain evidence="3">Cailab_2023a</strain>
    </source>
</reference>
<organism evidence="3">
    <name type="scientific">Menopon gallinae</name>
    <name type="common">poultry shaft louse</name>
    <dbReference type="NCBI Taxonomy" id="328185"/>
    <lineage>
        <taxon>Eukaryota</taxon>
        <taxon>Metazoa</taxon>
        <taxon>Ecdysozoa</taxon>
        <taxon>Arthropoda</taxon>
        <taxon>Hexapoda</taxon>
        <taxon>Insecta</taxon>
        <taxon>Pterygota</taxon>
        <taxon>Neoptera</taxon>
        <taxon>Paraneoptera</taxon>
        <taxon>Psocodea</taxon>
        <taxon>Troctomorpha</taxon>
        <taxon>Phthiraptera</taxon>
        <taxon>Amblycera</taxon>
        <taxon>Menoponidae</taxon>
        <taxon>Menopon</taxon>
    </lineage>
</organism>
<evidence type="ECO:0000313" key="3">
    <source>
        <dbReference type="EMBL" id="KAL0270367.1"/>
    </source>
</evidence>